<sequence>MMVLSSYKKMLFFVLWSFLFCSQDAQNNRKFRSASKKGKDERIYFTREFWRTGTQFSDRGGNRSGSPQLLSIQIEDGVYPKEDQRSSYTFERGSNAGVSADVFDSNVNTFLKSGELVGTPNGVPRHCYHSTYKQPHIKSLKKPLVSKNIVTEEFRKQSGLHQTIQGVFMSVLSYKDDSQSDLPQIDMFLNNQYFLYVFFEQNTETNYTETNYTEFIKNICFIERKLIETQPNLIASFRMIFEEEIDKISIFTKYDEIIARSTFLISLKRFFKERLESIDVSKRCFISVFLAMKSIESILLLTRERLYTDNLRLIKKSNHSIYKTLNDVLDKNSNTIIEIIFVVCSFGLNLNDDYLKILNIMSIGIKRRNVNSIVSKLKSSTNLDIDFITDLGFLFESNEIKKIVRAYNSTASFDRNCLNTETFSQNFSSELEKILNEKNFIIQIIEYYSGIFSDTKLQFFNSTVRPKYVDKQYNSLITRSKELFRRNDQDTDSIQDLQKLRLHAFSLFHFVLNYCYNNDINSKNFLRLLETEFKKLMSK</sequence>
<dbReference type="VEuPathDB" id="MicrosporidiaDB:CWI38_1305p0020"/>
<dbReference type="AlphaFoldDB" id="A0A4Q9LSY2"/>
<proteinExistence type="predicted"/>
<dbReference type="EMBL" id="PITK01001305">
    <property type="protein sequence ID" value="TBU11246.1"/>
    <property type="molecule type" value="Genomic_DNA"/>
</dbReference>
<feature type="chain" id="PRO_5020736917" evidence="1">
    <location>
        <begin position="26"/>
        <end position="539"/>
    </location>
</feature>
<organism evidence="2 3">
    <name type="scientific">Hamiltosporidium tvaerminnensis</name>
    <dbReference type="NCBI Taxonomy" id="1176355"/>
    <lineage>
        <taxon>Eukaryota</taxon>
        <taxon>Fungi</taxon>
        <taxon>Fungi incertae sedis</taxon>
        <taxon>Microsporidia</taxon>
        <taxon>Dubosqiidae</taxon>
        <taxon>Hamiltosporidium</taxon>
    </lineage>
</organism>
<evidence type="ECO:0000313" key="2">
    <source>
        <dbReference type="EMBL" id="TBU11246.1"/>
    </source>
</evidence>
<evidence type="ECO:0000256" key="1">
    <source>
        <dbReference type="SAM" id="SignalP"/>
    </source>
</evidence>
<reference evidence="2 3" key="1">
    <citation type="submission" date="2017-12" db="EMBL/GenBank/DDBJ databases">
        <authorList>
            <person name="Pombert J.-F."/>
            <person name="Haag K.L."/>
            <person name="Ebert D."/>
        </authorList>
    </citation>
    <scope>NUCLEOTIDE SEQUENCE [LARGE SCALE GENOMIC DNA]</scope>
    <source>
        <strain evidence="2">IL-G-3</strain>
    </source>
</reference>
<feature type="signal peptide" evidence="1">
    <location>
        <begin position="1"/>
        <end position="25"/>
    </location>
</feature>
<protein>
    <submittedName>
        <fullName evidence="2">Uncharacterized protein</fullName>
    </submittedName>
</protein>
<keyword evidence="1" id="KW-0732">Signal</keyword>
<gene>
    <name evidence="2" type="ORF">CWI38_1305p0020</name>
</gene>
<keyword evidence="3" id="KW-1185">Reference proteome</keyword>
<dbReference type="Proteomes" id="UP000292282">
    <property type="component" value="Unassembled WGS sequence"/>
</dbReference>
<evidence type="ECO:0000313" key="3">
    <source>
        <dbReference type="Proteomes" id="UP000292282"/>
    </source>
</evidence>
<comment type="caution">
    <text evidence="2">The sequence shown here is derived from an EMBL/GenBank/DDBJ whole genome shotgun (WGS) entry which is preliminary data.</text>
</comment>
<name>A0A4Q9LSY2_9MICR</name>
<accession>A0A4Q9LSY2</accession>